<evidence type="ECO:0000313" key="2">
    <source>
        <dbReference type="Proteomes" id="UP000503447"/>
    </source>
</evidence>
<protein>
    <submittedName>
        <fullName evidence="1">Uncharacterized protein</fullName>
    </submittedName>
</protein>
<sequence>MGHGQRSIPYCILGLFAVLPLLSRLTCTGEIIDNLTRMGEMGESGQL</sequence>
<dbReference type="EMBL" id="CP053452">
    <property type="protein sequence ID" value="QJW92786.1"/>
    <property type="molecule type" value="Genomic_DNA"/>
</dbReference>
<keyword evidence="2" id="KW-1185">Reference proteome</keyword>
<dbReference type="Proteomes" id="UP000503447">
    <property type="component" value="Chromosome"/>
</dbReference>
<gene>
    <name evidence="1" type="ORF">FTUN_0283</name>
</gene>
<accession>A0A6M5YHP2</accession>
<evidence type="ECO:0000313" key="1">
    <source>
        <dbReference type="EMBL" id="QJW92786.1"/>
    </source>
</evidence>
<organism evidence="1 2">
    <name type="scientific">Frigoriglobus tundricola</name>
    <dbReference type="NCBI Taxonomy" id="2774151"/>
    <lineage>
        <taxon>Bacteria</taxon>
        <taxon>Pseudomonadati</taxon>
        <taxon>Planctomycetota</taxon>
        <taxon>Planctomycetia</taxon>
        <taxon>Gemmatales</taxon>
        <taxon>Gemmataceae</taxon>
        <taxon>Frigoriglobus</taxon>
    </lineage>
</organism>
<dbReference type="AlphaFoldDB" id="A0A6M5YHP2"/>
<proteinExistence type="predicted"/>
<dbReference type="KEGG" id="ftj:FTUN_0283"/>
<name>A0A6M5YHP2_9BACT</name>
<reference evidence="2" key="1">
    <citation type="submission" date="2020-05" db="EMBL/GenBank/DDBJ databases">
        <title>Frigoriglobus tundricola gen. nov., sp. nov., a psychrotolerant cellulolytic planctomycete of the family Gemmataceae with two divergent copies of 16S rRNA gene.</title>
        <authorList>
            <person name="Kulichevskaya I.S."/>
            <person name="Ivanova A.A."/>
            <person name="Naumoff D.G."/>
            <person name="Beletsky A.V."/>
            <person name="Rijpstra W.I.C."/>
            <person name="Sinninghe Damste J.S."/>
            <person name="Mardanov A.V."/>
            <person name="Ravin N.V."/>
            <person name="Dedysh S.N."/>
        </authorList>
    </citation>
    <scope>NUCLEOTIDE SEQUENCE [LARGE SCALE GENOMIC DNA]</scope>
    <source>
        <strain evidence="2">PL17</strain>
    </source>
</reference>